<evidence type="ECO:0000313" key="3">
    <source>
        <dbReference type="Proteomes" id="UP001499851"/>
    </source>
</evidence>
<keyword evidence="3" id="KW-1185">Reference proteome</keyword>
<protein>
    <recommendedName>
        <fullName evidence="1">Orc1-like AAA ATPase domain-containing protein</fullName>
    </recommendedName>
</protein>
<dbReference type="EMBL" id="BAAAQF010000009">
    <property type="protein sequence ID" value="GAA1677611.1"/>
    <property type="molecule type" value="Genomic_DNA"/>
</dbReference>
<organism evidence="2 3">
    <name type="scientific">Glycomyces endophyticus</name>
    <dbReference type="NCBI Taxonomy" id="480996"/>
    <lineage>
        <taxon>Bacteria</taxon>
        <taxon>Bacillati</taxon>
        <taxon>Actinomycetota</taxon>
        <taxon>Actinomycetes</taxon>
        <taxon>Glycomycetales</taxon>
        <taxon>Glycomycetaceae</taxon>
        <taxon>Glycomyces</taxon>
    </lineage>
</organism>
<dbReference type="InterPro" id="IPR027417">
    <property type="entry name" value="P-loop_NTPase"/>
</dbReference>
<accession>A0ABN2GVS0</accession>
<sequence length="993" mass="108065">MTDSLLIGRDHPASALRAAVDRTAASHGGLVLVVGEAGIGKTALVTEAAAGRRDDLLVAFATSWESEAVPDNWLWLQVLRSLRGRLGEEAWTALRPAPAIEAFLGERDGTRPVDFELHDAVTQLLIGASRLRPLLIVLDDLHFSDTASIELLKFACQHTFFERVLFVGTYRDSEIDPGHRLRGRMLQLVAKAAMVGLDGLTEDGVAALVEATAGAAPDADTVAEITRRTGGNPFFVEQSALLWASGQPVDATSAGMRDALRRRIDQLPEPILRMLTLASVGGREFHAGVMAQASGLEQFRIEAALDLACQTRLVRRERDRYVFVHDLVRETLYQSMDPAEAAHHHGCVVRALQADQSLKKHMLVTEIAHHAWVAGDDLDPETAVDLIARAGAKANSCMSIASSEKYFRRAVERCAPGMVRKRVLLRLQLADAVHWLKREDEARGIFALALHEAEDSGDPMLLARAAMDAPQTEDVAELMRLKALAYEGLAGERPEPGLEHEALSRQLLYRFMIAARESGDDEEISFGLWATHASNWGPGTAARRQEIVEELAEITRRTGDEEMRLLSSSLRWVVLLEQGDPAYLAQLAAFRALADAAETEHWHGGSNIDQAITDILQGRFDAAAARIDEAASLMVDEKAHLDLVAHLRWELQLARGGIPDTTGLRRSYYGGHYTDLLTGIGALRSGDTDRARRLRDRLAAVDDMYGSWESLMLRFEAELAVADGDADLARAVYDRLAPHEGEWLIAMWGTSVSGPISHWLGTLAASLGDRDRAAAHFRNAFEQADRLDAAPWSEAARAGLACLEAPPAAPPAAGDVFRREGATWTLAYGGAVLHLPHAKGLADLRELLAHPGEDIAAADLLDPAEAVAADARLGGDDVLDAASRARFREHLEVLDEQIDTATAIGDDARAAALDTERRALIEHLKAATGLGGRSRRLGDNHERARKSVTNRIRNTLKKIEDGHPALGAHLREAVATGSSCAYRPGPEAPKWTL</sequence>
<reference evidence="2 3" key="1">
    <citation type="journal article" date="2019" name="Int. J. Syst. Evol. Microbiol.">
        <title>The Global Catalogue of Microorganisms (GCM) 10K type strain sequencing project: providing services to taxonomists for standard genome sequencing and annotation.</title>
        <authorList>
            <consortium name="The Broad Institute Genomics Platform"/>
            <consortium name="The Broad Institute Genome Sequencing Center for Infectious Disease"/>
            <person name="Wu L."/>
            <person name="Ma J."/>
        </authorList>
    </citation>
    <scope>NUCLEOTIDE SEQUENCE [LARGE SCALE GENOMIC DNA]</scope>
    <source>
        <strain evidence="2 3">JCM 16001</strain>
    </source>
</reference>
<dbReference type="Gene3D" id="3.40.50.300">
    <property type="entry name" value="P-loop containing nucleotide triphosphate hydrolases"/>
    <property type="match status" value="1"/>
</dbReference>
<comment type="caution">
    <text evidence="2">The sequence shown here is derived from an EMBL/GenBank/DDBJ whole genome shotgun (WGS) entry which is preliminary data.</text>
</comment>
<dbReference type="InterPro" id="IPR053159">
    <property type="entry name" value="Hybrid_Histidine_Kinase"/>
</dbReference>
<dbReference type="PANTHER" id="PTHR43642:SF1">
    <property type="entry name" value="HYBRID SIGNAL TRANSDUCTION HISTIDINE KINASE G"/>
    <property type="match status" value="1"/>
</dbReference>
<dbReference type="Pfam" id="PF13191">
    <property type="entry name" value="AAA_16"/>
    <property type="match status" value="1"/>
</dbReference>
<dbReference type="RefSeq" id="WP_344486950.1">
    <property type="nucleotide sequence ID" value="NZ_BAAAQF010000009.1"/>
</dbReference>
<evidence type="ECO:0000259" key="1">
    <source>
        <dbReference type="Pfam" id="PF13191"/>
    </source>
</evidence>
<dbReference type="InterPro" id="IPR041664">
    <property type="entry name" value="AAA_16"/>
</dbReference>
<dbReference type="Proteomes" id="UP001499851">
    <property type="component" value="Unassembled WGS sequence"/>
</dbReference>
<dbReference type="SUPFAM" id="SSF52540">
    <property type="entry name" value="P-loop containing nucleoside triphosphate hydrolases"/>
    <property type="match status" value="1"/>
</dbReference>
<gene>
    <name evidence="2" type="ORF">GCM10009830_25680</name>
</gene>
<feature type="domain" description="Orc1-like AAA ATPase" evidence="1">
    <location>
        <begin position="6"/>
        <end position="166"/>
    </location>
</feature>
<evidence type="ECO:0000313" key="2">
    <source>
        <dbReference type="EMBL" id="GAA1677611.1"/>
    </source>
</evidence>
<name>A0ABN2GVS0_9ACTN</name>
<dbReference type="PANTHER" id="PTHR43642">
    <property type="entry name" value="HYBRID SIGNAL TRANSDUCTION HISTIDINE KINASE G"/>
    <property type="match status" value="1"/>
</dbReference>
<proteinExistence type="predicted"/>